<dbReference type="RefSeq" id="WP_193497301.1">
    <property type="nucleotide sequence ID" value="NZ_CP063169.1"/>
</dbReference>
<dbReference type="Gene3D" id="1.10.10.10">
    <property type="entry name" value="Winged helix-like DNA-binding domain superfamily/Winged helix DNA-binding domain"/>
    <property type="match status" value="1"/>
</dbReference>
<dbReference type="EC" id="2.1.1.63" evidence="9"/>
<comment type="catalytic activity">
    <reaction evidence="1 9">
        <text>a 4-O-methyl-thymidine in DNA + L-cysteinyl-[protein] = a thymidine in DNA + S-methyl-L-cysteinyl-[protein]</text>
        <dbReference type="Rhea" id="RHEA:53428"/>
        <dbReference type="Rhea" id="RHEA-COMP:10131"/>
        <dbReference type="Rhea" id="RHEA-COMP:10132"/>
        <dbReference type="Rhea" id="RHEA-COMP:13555"/>
        <dbReference type="Rhea" id="RHEA-COMP:13556"/>
        <dbReference type="ChEBI" id="CHEBI:29950"/>
        <dbReference type="ChEBI" id="CHEBI:82612"/>
        <dbReference type="ChEBI" id="CHEBI:137386"/>
        <dbReference type="ChEBI" id="CHEBI:137387"/>
        <dbReference type="EC" id="2.1.1.63"/>
    </reaction>
</comment>
<dbReference type="InterPro" id="IPR008332">
    <property type="entry name" value="MethylG_MeTrfase_N"/>
</dbReference>
<keyword evidence="4 9" id="KW-0489">Methyltransferase</keyword>
<organism evidence="13 14">
    <name type="scientific">Ruania alkalisoli</name>
    <dbReference type="NCBI Taxonomy" id="2779775"/>
    <lineage>
        <taxon>Bacteria</taxon>
        <taxon>Bacillati</taxon>
        <taxon>Actinomycetota</taxon>
        <taxon>Actinomycetes</taxon>
        <taxon>Micrococcales</taxon>
        <taxon>Ruaniaceae</taxon>
        <taxon>Ruania</taxon>
    </lineage>
</organism>
<dbReference type="CDD" id="cd06445">
    <property type="entry name" value="ATase"/>
    <property type="match status" value="1"/>
</dbReference>
<feature type="region of interest" description="Disordered" evidence="10">
    <location>
        <begin position="1"/>
        <end position="25"/>
    </location>
</feature>
<comment type="subcellular location">
    <subcellularLocation>
        <location evidence="9">Cytoplasm</location>
    </subcellularLocation>
</comment>
<dbReference type="InterPro" id="IPR023546">
    <property type="entry name" value="MGMT"/>
</dbReference>
<evidence type="ECO:0000256" key="10">
    <source>
        <dbReference type="SAM" id="MobiDB-lite"/>
    </source>
</evidence>
<evidence type="ECO:0000313" key="13">
    <source>
        <dbReference type="EMBL" id="QOR70626.1"/>
    </source>
</evidence>
<evidence type="ECO:0000256" key="4">
    <source>
        <dbReference type="ARBA" id="ARBA00022603"/>
    </source>
</evidence>
<keyword evidence="7 9" id="KW-0234">DNA repair</keyword>
<dbReference type="GO" id="GO:0003908">
    <property type="term" value="F:methylated-DNA-[protein]-cysteine S-methyltransferase activity"/>
    <property type="evidence" value="ECO:0007669"/>
    <property type="project" value="UniProtKB-UniRule"/>
</dbReference>
<dbReference type="GO" id="GO:0006307">
    <property type="term" value="P:DNA alkylation repair"/>
    <property type="evidence" value="ECO:0007669"/>
    <property type="project" value="UniProtKB-UniRule"/>
</dbReference>
<evidence type="ECO:0000256" key="6">
    <source>
        <dbReference type="ARBA" id="ARBA00022763"/>
    </source>
</evidence>
<evidence type="ECO:0000256" key="3">
    <source>
        <dbReference type="ARBA" id="ARBA00022490"/>
    </source>
</evidence>
<name>A0A7M1SSU1_9MICO</name>
<feature type="active site" description="Nucleophile; methyl group acceptor" evidence="9">
    <location>
        <position position="207"/>
    </location>
</feature>
<dbReference type="HAMAP" id="MF_00772">
    <property type="entry name" value="OGT"/>
    <property type="match status" value="1"/>
</dbReference>
<evidence type="ECO:0000256" key="9">
    <source>
        <dbReference type="HAMAP-Rule" id="MF_00772"/>
    </source>
</evidence>
<dbReference type="SUPFAM" id="SSF46767">
    <property type="entry name" value="Methylated DNA-protein cysteine methyltransferase, C-terminal domain"/>
    <property type="match status" value="1"/>
</dbReference>
<dbReference type="GO" id="GO:0005737">
    <property type="term" value="C:cytoplasm"/>
    <property type="evidence" value="ECO:0007669"/>
    <property type="project" value="UniProtKB-SubCell"/>
</dbReference>
<evidence type="ECO:0000259" key="11">
    <source>
        <dbReference type="Pfam" id="PF01035"/>
    </source>
</evidence>
<keyword evidence="14" id="KW-1185">Reference proteome</keyword>
<feature type="domain" description="Methylated-DNA-[protein]-cysteine S-methyltransferase DNA binding" evidence="11">
    <location>
        <begin position="154"/>
        <end position="236"/>
    </location>
</feature>
<evidence type="ECO:0000256" key="2">
    <source>
        <dbReference type="ARBA" id="ARBA00008711"/>
    </source>
</evidence>
<dbReference type="Gene3D" id="3.30.160.70">
    <property type="entry name" value="Methylated DNA-protein cysteine methyltransferase domain"/>
    <property type="match status" value="1"/>
</dbReference>
<comment type="miscellaneous">
    <text evidence="9">This enzyme catalyzes only one turnover and therefore is not strictly catalytic. According to one definition, an enzyme is a biocatalyst that acts repeatedly and over many reaction cycles.</text>
</comment>
<dbReference type="InterPro" id="IPR036388">
    <property type="entry name" value="WH-like_DNA-bd_sf"/>
</dbReference>
<dbReference type="GO" id="GO:0032259">
    <property type="term" value="P:methylation"/>
    <property type="evidence" value="ECO:0007669"/>
    <property type="project" value="UniProtKB-KW"/>
</dbReference>
<comment type="similarity">
    <text evidence="2 9">Belongs to the MGMT family.</text>
</comment>
<dbReference type="InterPro" id="IPR001497">
    <property type="entry name" value="MethylDNA_cys_MeTrfase_AS"/>
</dbReference>
<protein>
    <recommendedName>
        <fullName evidence="9">Methylated-DNA--protein-cysteine methyltransferase</fullName>
        <ecNumber evidence="9">2.1.1.63</ecNumber>
    </recommendedName>
    <alternativeName>
        <fullName evidence="9">6-O-methylguanine-DNA methyltransferase</fullName>
        <shortName evidence="9">MGMT</shortName>
    </alternativeName>
    <alternativeName>
        <fullName evidence="9">O-6-methylguanine-DNA-alkyltransferase</fullName>
    </alternativeName>
</protein>
<reference evidence="13 14" key="1">
    <citation type="submission" date="2020-10" db="EMBL/GenBank/DDBJ databases">
        <title>Haloactinobacterium sp. RN3S43, a bacterium isolated from saline soil.</title>
        <authorList>
            <person name="Sun J.-Q."/>
        </authorList>
    </citation>
    <scope>NUCLEOTIDE SEQUENCE [LARGE SCALE GENOMIC DNA]</scope>
    <source>
        <strain evidence="13 14">RN3S43</strain>
    </source>
</reference>
<evidence type="ECO:0000256" key="7">
    <source>
        <dbReference type="ARBA" id="ARBA00023204"/>
    </source>
</evidence>
<dbReference type="KEGG" id="halt:IM660_18925"/>
<gene>
    <name evidence="13" type="ORF">IM660_18925</name>
</gene>
<dbReference type="PROSITE" id="PS00374">
    <property type="entry name" value="MGMT"/>
    <property type="match status" value="1"/>
</dbReference>
<dbReference type="InterPro" id="IPR036217">
    <property type="entry name" value="MethylDNA_cys_MeTrfase_DNAb"/>
</dbReference>
<dbReference type="AlphaFoldDB" id="A0A7M1SSU1"/>
<comment type="catalytic activity">
    <reaction evidence="8 9">
        <text>a 6-O-methyl-2'-deoxyguanosine in DNA + L-cysteinyl-[protein] = S-methyl-L-cysteinyl-[protein] + a 2'-deoxyguanosine in DNA</text>
        <dbReference type="Rhea" id="RHEA:24000"/>
        <dbReference type="Rhea" id="RHEA-COMP:10131"/>
        <dbReference type="Rhea" id="RHEA-COMP:10132"/>
        <dbReference type="Rhea" id="RHEA-COMP:11367"/>
        <dbReference type="Rhea" id="RHEA-COMP:11368"/>
        <dbReference type="ChEBI" id="CHEBI:29950"/>
        <dbReference type="ChEBI" id="CHEBI:82612"/>
        <dbReference type="ChEBI" id="CHEBI:85445"/>
        <dbReference type="ChEBI" id="CHEBI:85448"/>
        <dbReference type="EC" id="2.1.1.63"/>
    </reaction>
</comment>
<feature type="domain" description="Methylguanine DNA methyltransferase ribonuclease-like" evidence="12">
    <location>
        <begin position="72"/>
        <end position="148"/>
    </location>
</feature>
<feature type="compositionally biased region" description="Low complexity" evidence="10">
    <location>
        <begin position="1"/>
        <end position="10"/>
    </location>
</feature>
<dbReference type="Pfam" id="PF02870">
    <property type="entry name" value="Methyltransf_1N"/>
    <property type="match status" value="1"/>
</dbReference>
<dbReference type="InterPro" id="IPR036631">
    <property type="entry name" value="MGMT_N_sf"/>
</dbReference>
<evidence type="ECO:0000256" key="8">
    <source>
        <dbReference type="ARBA" id="ARBA00049348"/>
    </source>
</evidence>
<proteinExistence type="inferred from homology"/>
<evidence type="ECO:0000256" key="1">
    <source>
        <dbReference type="ARBA" id="ARBA00001286"/>
    </source>
</evidence>
<dbReference type="EMBL" id="CP063169">
    <property type="protein sequence ID" value="QOR70626.1"/>
    <property type="molecule type" value="Genomic_DNA"/>
</dbReference>
<comment type="function">
    <text evidence="9">Involved in the cellular defense against the biological effects of O6-methylguanine (O6-MeG) and O4-methylthymine (O4-MeT) in DNA. Repairs the methylated nucleobase in DNA by stoichiometrically transferring the methyl group to a cysteine residue in the enzyme. This is a suicide reaction: the enzyme is irreversibly inactivated.</text>
</comment>
<dbReference type="Pfam" id="PF01035">
    <property type="entry name" value="DNA_binding_1"/>
    <property type="match status" value="1"/>
</dbReference>
<dbReference type="Proteomes" id="UP000593758">
    <property type="component" value="Chromosome"/>
</dbReference>
<accession>A0A7M1SSU1</accession>
<dbReference type="FunFam" id="1.10.10.10:FF:000214">
    <property type="entry name" value="Methylated-DNA--protein-cysteine methyltransferase"/>
    <property type="match status" value="1"/>
</dbReference>
<keyword evidence="6 9" id="KW-0227">DNA damage</keyword>
<evidence type="ECO:0000259" key="12">
    <source>
        <dbReference type="Pfam" id="PF02870"/>
    </source>
</evidence>
<keyword evidence="3 9" id="KW-0963">Cytoplasm</keyword>
<dbReference type="PANTHER" id="PTHR10815:SF13">
    <property type="entry name" value="METHYLATED-DNA--PROTEIN-CYSTEINE METHYLTRANSFERASE"/>
    <property type="match status" value="1"/>
</dbReference>
<evidence type="ECO:0000256" key="5">
    <source>
        <dbReference type="ARBA" id="ARBA00022679"/>
    </source>
</evidence>
<dbReference type="PANTHER" id="PTHR10815">
    <property type="entry name" value="METHYLATED-DNA--PROTEIN-CYSTEINE METHYLTRANSFERASE"/>
    <property type="match status" value="1"/>
</dbReference>
<evidence type="ECO:0000313" key="14">
    <source>
        <dbReference type="Proteomes" id="UP000593758"/>
    </source>
</evidence>
<sequence length="238" mass="25423">MSASTAPSAHHAAREFTPLPAQHEPRHLSPLTALPALTALPTLTTPDDDAHLRDLHTRLVREAEEHGQLDVAYRTVSSAVGDLLLAATPAGVVRVAFAQEDFDVVLTELAARLSPRVLAAPRRLDAAARQLEEYFAGSRRRFDVPIDLTLAAGFRRQVLQTLQTLPTIAYGRTASYAEVARAAGSERAVRAVGSACATNPVPVLVPCHRVVRSDGTFGGYRGGVEAKRLLLGLEGVTA</sequence>
<dbReference type="NCBIfam" id="TIGR00589">
    <property type="entry name" value="ogt"/>
    <property type="match status" value="1"/>
</dbReference>
<dbReference type="SUPFAM" id="SSF53155">
    <property type="entry name" value="Methylated DNA-protein cysteine methyltransferase domain"/>
    <property type="match status" value="1"/>
</dbReference>
<keyword evidence="5 9" id="KW-0808">Transferase</keyword>
<dbReference type="InterPro" id="IPR014048">
    <property type="entry name" value="MethylDNA_cys_MeTrfase_DNA-bd"/>
</dbReference>